<name>A0ABS2MSZ2_9FIRM</name>
<dbReference type="GO" id="GO:0016740">
    <property type="term" value="F:transferase activity"/>
    <property type="evidence" value="ECO:0007669"/>
    <property type="project" value="UniProtKB-KW"/>
</dbReference>
<proteinExistence type="predicted"/>
<gene>
    <name evidence="4" type="ORF">JOC49_002035</name>
</gene>
<organism evidence="4 5">
    <name type="scientific">Fusibacter tunisiensis</name>
    <dbReference type="NCBI Taxonomy" id="1008308"/>
    <lineage>
        <taxon>Bacteria</taxon>
        <taxon>Bacillati</taxon>
        <taxon>Bacillota</taxon>
        <taxon>Clostridia</taxon>
        <taxon>Eubacteriales</taxon>
        <taxon>Eubacteriales Family XII. Incertae Sedis</taxon>
        <taxon>Fusibacter</taxon>
    </lineage>
</organism>
<comment type="caution">
    <text evidence="4">The sequence shown here is derived from an EMBL/GenBank/DDBJ whole genome shotgun (WGS) entry which is preliminary data.</text>
</comment>
<feature type="domain" description="Polysaccharide pyruvyl transferase" evidence="2">
    <location>
        <begin position="356"/>
        <end position="616"/>
    </location>
</feature>
<evidence type="ECO:0000313" key="4">
    <source>
        <dbReference type="EMBL" id="MBM7562475.1"/>
    </source>
</evidence>
<dbReference type="SUPFAM" id="SSF53756">
    <property type="entry name" value="UDP-Glycosyltransferase/glycogen phosphorylase"/>
    <property type="match status" value="1"/>
</dbReference>
<dbReference type="Proteomes" id="UP000767854">
    <property type="component" value="Unassembled WGS sequence"/>
</dbReference>
<dbReference type="PANTHER" id="PTHR36836:SF1">
    <property type="entry name" value="COLANIC ACID BIOSYNTHESIS PROTEIN WCAK"/>
    <property type="match status" value="1"/>
</dbReference>
<dbReference type="Pfam" id="PF04230">
    <property type="entry name" value="PS_pyruv_trans"/>
    <property type="match status" value="1"/>
</dbReference>
<accession>A0ABS2MSZ2</accession>
<dbReference type="Pfam" id="PF13439">
    <property type="entry name" value="Glyco_transf_4"/>
    <property type="match status" value="1"/>
</dbReference>
<feature type="coiled-coil region" evidence="1">
    <location>
        <begin position="638"/>
        <end position="665"/>
    </location>
</feature>
<dbReference type="NCBIfam" id="TIGR03609">
    <property type="entry name" value="S_layer_CsaB"/>
    <property type="match status" value="1"/>
</dbReference>
<reference evidence="4 5" key="1">
    <citation type="submission" date="2021-01" db="EMBL/GenBank/DDBJ databases">
        <title>Genomic Encyclopedia of Type Strains, Phase IV (KMG-IV): sequencing the most valuable type-strain genomes for metagenomic binning, comparative biology and taxonomic classification.</title>
        <authorList>
            <person name="Goeker M."/>
        </authorList>
    </citation>
    <scope>NUCLEOTIDE SEQUENCE [LARGE SCALE GENOMIC DNA]</scope>
    <source>
        <strain evidence="4 5">DSM 24436</strain>
    </source>
</reference>
<evidence type="ECO:0000256" key="1">
    <source>
        <dbReference type="SAM" id="Coils"/>
    </source>
</evidence>
<dbReference type="InterPro" id="IPR028098">
    <property type="entry name" value="Glyco_trans_4-like_N"/>
</dbReference>
<evidence type="ECO:0000259" key="2">
    <source>
        <dbReference type="Pfam" id="PF04230"/>
    </source>
</evidence>
<dbReference type="PANTHER" id="PTHR36836">
    <property type="entry name" value="COLANIC ACID BIOSYNTHESIS PROTEIN WCAK"/>
    <property type="match status" value="1"/>
</dbReference>
<evidence type="ECO:0000313" key="5">
    <source>
        <dbReference type="Proteomes" id="UP000767854"/>
    </source>
</evidence>
<dbReference type="EMBL" id="JAFBDT010000019">
    <property type="protein sequence ID" value="MBM7562475.1"/>
    <property type="molecule type" value="Genomic_DNA"/>
</dbReference>
<keyword evidence="1" id="KW-0175">Coiled coil</keyword>
<protein>
    <submittedName>
        <fullName evidence="4">Polysaccharide pyruvyl transferase CsaB</fullName>
    </submittedName>
</protein>
<evidence type="ECO:0000259" key="3">
    <source>
        <dbReference type="Pfam" id="PF13439"/>
    </source>
</evidence>
<dbReference type="RefSeq" id="WP_204664905.1">
    <property type="nucleotide sequence ID" value="NZ_JAFBDT010000019.1"/>
</dbReference>
<feature type="domain" description="Glycosyltransferase subfamily 4-like N-terminal" evidence="3">
    <location>
        <begin position="13"/>
        <end position="163"/>
    </location>
</feature>
<dbReference type="InterPro" id="IPR019896">
    <property type="entry name" value="Polysacch_pyruvyl_Trfase_CsaB"/>
</dbReference>
<keyword evidence="5" id="KW-1185">Reference proteome</keyword>
<dbReference type="InterPro" id="IPR007345">
    <property type="entry name" value="Polysacch_pyruvyl_Trfase"/>
</dbReference>
<sequence>MKKIMQCLMGLDIGGAETHVVELSKALVKQGYEVVVASNGGVYARELEEAGVRLLTIPLHTKNPASVIQSLLGLHREIRRFKPDIIHAHARIPALYVSLMKRIHKFKMMTTVHGNFKVNFILKRLTQWGEELFVVSEDVEDYLKAHYTIKGNIHRTLNGINPDKFYVSNSQYPYRRLVHVSRLEHNTRKMADALIEIAPDLPLEVVIVGGGSALEDLKIKAKACKNVTFTGAIETVPEVLNQGDLFVGISRAALEAMSMTLPVILGGEYGYMGILTQDKLPLAEKTNFTARVERPLRASDLKKDIQTIVGIPPETFNWQRSYIIDYYSVKRMTDDYISVYSKPDRAFVIGYYGSSNLGDELLLKETLNHLTPYIRKENISALSYRVDQTEQMHGVRGISRNKFFSIAKEILKADYIVGGGGSMLQNVTSNRSLFYYLTLIRFGLLTHKRVLLLGNGIGPIHGKIQSNCVKKTLEAVSLVHLRDEASYNWIDGDSKANTILGADLALKSDPEAGPVTTTRKIVVNLRQWPEVIYLQNAFKEALPMLKSKGYEIVFLGMQKGNDDLVLKELGEPVIHSNLDALEQEVADAFLAIGMRLHALILCANYQVPFLGLSYDPKVKAFCKQVGMPYLENFAEVTAEQLIQAIDLLESQRESLKSEMRQFQMKALHAQSDLEIHLRDKITRQVRRQK</sequence>
<dbReference type="Pfam" id="PF13692">
    <property type="entry name" value="Glyco_trans_1_4"/>
    <property type="match status" value="1"/>
</dbReference>
<keyword evidence="4" id="KW-0808">Transferase</keyword>
<dbReference type="Gene3D" id="3.40.50.2000">
    <property type="entry name" value="Glycogen Phosphorylase B"/>
    <property type="match status" value="2"/>
</dbReference>